<keyword evidence="7" id="KW-1185">Reference proteome</keyword>
<dbReference type="GO" id="GO:0009254">
    <property type="term" value="P:peptidoglycan turnover"/>
    <property type="evidence" value="ECO:0007669"/>
    <property type="project" value="InterPro"/>
</dbReference>
<dbReference type="AlphaFoldDB" id="A0A0K0Y9X7"/>
<reference evidence="6 7" key="1">
    <citation type="journal article" date="2015" name="Genome Announc.">
        <title>Closed Genome Sequence of Octadecabacter temperatus SB1, the First Mesophilic Species of the Genus Octadecabacter.</title>
        <authorList>
            <person name="Voget S."/>
            <person name="Billerbeck S."/>
            <person name="Simon M."/>
            <person name="Daniel R."/>
        </authorList>
    </citation>
    <scope>NUCLEOTIDE SEQUENCE [LARGE SCALE GENOMIC DNA]</scope>
    <source>
        <strain evidence="6 7">SB1</strain>
    </source>
</reference>
<dbReference type="KEGG" id="otm:OSB_32170"/>
<dbReference type="GO" id="GO:0008933">
    <property type="term" value="F:peptidoglycan lytic transglycosylase activity"/>
    <property type="evidence" value="ECO:0007669"/>
    <property type="project" value="TreeGrafter"/>
</dbReference>
<evidence type="ECO:0000313" key="6">
    <source>
        <dbReference type="EMBL" id="AKS47730.1"/>
    </source>
</evidence>
<keyword evidence="4" id="KW-0961">Cell wall biogenesis/degradation</keyword>
<dbReference type="PIRSF" id="PIRSF019422">
    <property type="entry name" value="MltA"/>
    <property type="match status" value="1"/>
</dbReference>
<dbReference type="Proteomes" id="UP000067444">
    <property type="component" value="Chromosome"/>
</dbReference>
<dbReference type="SMART" id="SM00925">
    <property type="entry name" value="MltA"/>
    <property type="match status" value="1"/>
</dbReference>
<dbReference type="Gene3D" id="2.40.40.10">
    <property type="entry name" value="RlpA-like domain"/>
    <property type="match status" value="2"/>
</dbReference>
<dbReference type="GO" id="GO:0004553">
    <property type="term" value="F:hydrolase activity, hydrolyzing O-glycosyl compounds"/>
    <property type="evidence" value="ECO:0007669"/>
    <property type="project" value="InterPro"/>
</dbReference>
<dbReference type="Pfam" id="PF06725">
    <property type="entry name" value="3D"/>
    <property type="match status" value="1"/>
</dbReference>
<evidence type="ECO:0000256" key="4">
    <source>
        <dbReference type="ARBA" id="ARBA00023316"/>
    </source>
</evidence>
<dbReference type="PATRIC" id="fig|1458307.3.peg.3240"/>
<dbReference type="GO" id="GO:0019867">
    <property type="term" value="C:outer membrane"/>
    <property type="evidence" value="ECO:0007669"/>
    <property type="project" value="InterPro"/>
</dbReference>
<dbReference type="CDD" id="cd14668">
    <property type="entry name" value="mlta_B"/>
    <property type="match status" value="1"/>
</dbReference>
<dbReference type="EC" id="4.2.2.n1" evidence="2"/>
<comment type="catalytic activity">
    <reaction evidence="1">
        <text>Exolytic cleavage of the (1-&gt;4)-beta-glycosidic linkage between N-acetylmuramic acid (MurNAc) and N-acetylglucosamine (GlcNAc) residues in peptidoglycan, from either the reducing or the non-reducing ends of the peptidoglycan chains, with concomitant formation of a 1,6-anhydrobond in the MurNAc residue.</text>
        <dbReference type="EC" id="4.2.2.n1"/>
    </reaction>
</comment>
<dbReference type="InterPro" id="IPR026044">
    <property type="entry name" value="MltA"/>
</dbReference>
<proteinExistence type="predicted"/>
<dbReference type="GO" id="GO:0009253">
    <property type="term" value="P:peptidoglycan catabolic process"/>
    <property type="evidence" value="ECO:0007669"/>
    <property type="project" value="TreeGrafter"/>
</dbReference>
<evidence type="ECO:0000256" key="5">
    <source>
        <dbReference type="ARBA" id="ARBA00030918"/>
    </source>
</evidence>
<gene>
    <name evidence="6" type="primary">mltA</name>
    <name evidence="6" type="ORF">OSB_32170</name>
</gene>
<evidence type="ECO:0000256" key="2">
    <source>
        <dbReference type="ARBA" id="ARBA00012587"/>
    </source>
</evidence>
<evidence type="ECO:0000313" key="7">
    <source>
        <dbReference type="Proteomes" id="UP000067444"/>
    </source>
</evidence>
<keyword evidence="3 6" id="KW-0456">Lyase</keyword>
<name>A0A0K0Y9X7_9RHOB</name>
<dbReference type="CDD" id="cd14485">
    <property type="entry name" value="mltA_like_LT_A"/>
    <property type="match status" value="1"/>
</dbReference>
<protein>
    <recommendedName>
        <fullName evidence="2">peptidoglycan lytic exotransglycosylase</fullName>
        <ecNumber evidence="2">4.2.2.n1</ecNumber>
    </recommendedName>
    <alternativeName>
        <fullName evidence="5">Murein hydrolase A</fullName>
    </alternativeName>
</protein>
<evidence type="ECO:0000256" key="3">
    <source>
        <dbReference type="ARBA" id="ARBA00023239"/>
    </source>
</evidence>
<dbReference type="EMBL" id="CP012160">
    <property type="protein sequence ID" value="AKS47730.1"/>
    <property type="molecule type" value="Genomic_DNA"/>
</dbReference>
<evidence type="ECO:0000256" key="1">
    <source>
        <dbReference type="ARBA" id="ARBA00001420"/>
    </source>
</evidence>
<dbReference type="PANTHER" id="PTHR30124:SF0">
    <property type="entry name" value="MEMBRANE-BOUND LYTIC MUREIN TRANSGLYCOSYLASE A"/>
    <property type="match status" value="1"/>
</dbReference>
<dbReference type="PANTHER" id="PTHR30124">
    <property type="entry name" value="MEMBRANE-BOUND LYTIC MUREIN TRANSGLYCOSYLASE A"/>
    <property type="match status" value="1"/>
</dbReference>
<dbReference type="InterPro" id="IPR036908">
    <property type="entry name" value="RlpA-like_sf"/>
</dbReference>
<accession>A0A0K0Y9X7</accession>
<dbReference type="Gene3D" id="2.40.240.50">
    <property type="entry name" value="Barwin-like endoglucanases"/>
    <property type="match status" value="2"/>
</dbReference>
<organism evidence="6 7">
    <name type="scientific">Octadecabacter temperatus</name>
    <dbReference type="NCBI Taxonomy" id="1458307"/>
    <lineage>
        <taxon>Bacteria</taxon>
        <taxon>Pseudomonadati</taxon>
        <taxon>Pseudomonadota</taxon>
        <taxon>Alphaproteobacteria</taxon>
        <taxon>Rhodobacterales</taxon>
        <taxon>Roseobacteraceae</taxon>
        <taxon>Octadecabacter</taxon>
    </lineage>
</organism>
<dbReference type="GO" id="GO:0071555">
    <property type="term" value="P:cell wall organization"/>
    <property type="evidence" value="ECO:0007669"/>
    <property type="project" value="UniProtKB-KW"/>
</dbReference>
<dbReference type="InterPro" id="IPR010611">
    <property type="entry name" value="3D_dom"/>
</dbReference>
<dbReference type="Pfam" id="PF03562">
    <property type="entry name" value="MltA"/>
    <property type="match status" value="1"/>
</dbReference>
<dbReference type="InterPro" id="IPR005300">
    <property type="entry name" value="MltA_B"/>
</dbReference>
<dbReference type="STRING" id="1458307.OSB_32170"/>
<sequence>MKVRAAAVGLSLILQSYFATEAAMANPTYQLLQFEELEGWAEDDHQAAFDVFLSTCGDMRDPAWEAICAVAGQGHEARGFFERFFTPVLIEDGKDALFTGYFEPELRGSLNRGGPYQYPLYRQPDDVSSPWLTRQEIEETGALSGKGLEIAWIDDPVDVFFLQVQGSGRVKLDTGGGIRVGYGGANGHEYSSIGLELVRRGIYESHQVSADVIRNWVRNNGQEGLQLLWANDSFVFFREVNEVPAHMGPLGAMNRSVTTMRTVAIDPSYIPYGAPVWIEMQGANPLNRLMVAQDTGSAIRGSQRADIFFGTGDEAGRAAGRIKDGGRMVVLMPIQSAYALLPDVIE</sequence>
<dbReference type="SUPFAM" id="SSF50685">
    <property type="entry name" value="Barwin-like endoglucanases"/>
    <property type="match status" value="1"/>
</dbReference>